<dbReference type="PANTHER" id="PTHR23088:SF27">
    <property type="entry name" value="DEAMINATED GLUTATHIONE AMIDASE"/>
    <property type="match status" value="1"/>
</dbReference>
<dbReference type="Pfam" id="PF00795">
    <property type="entry name" value="CN_hydrolase"/>
    <property type="match status" value="1"/>
</dbReference>
<evidence type="ECO:0000313" key="3">
    <source>
        <dbReference type="EMBL" id="NYF60211.1"/>
    </source>
</evidence>
<dbReference type="InterPro" id="IPR003010">
    <property type="entry name" value="C-N_Hydrolase"/>
</dbReference>
<dbReference type="RefSeq" id="WP_179805748.1">
    <property type="nucleotide sequence ID" value="NZ_JACCCQ010000001.1"/>
</dbReference>
<evidence type="ECO:0000313" key="4">
    <source>
        <dbReference type="Proteomes" id="UP000631553"/>
    </source>
</evidence>
<accession>A0ABX2RVF8</accession>
<dbReference type="Gene3D" id="3.60.110.10">
    <property type="entry name" value="Carbon-nitrogen hydrolase"/>
    <property type="match status" value="1"/>
</dbReference>
<reference evidence="3 4" key="1">
    <citation type="submission" date="2020-07" db="EMBL/GenBank/DDBJ databases">
        <title>Sequencing the genomes of 1000 actinobacteria strains.</title>
        <authorList>
            <person name="Klenk H.-P."/>
        </authorList>
    </citation>
    <scope>NUCLEOTIDE SEQUENCE [LARGE SCALE GENOMIC DNA]</scope>
    <source>
        <strain evidence="3 4">DSM 43814</strain>
    </source>
</reference>
<proteinExistence type="inferred from homology"/>
<dbReference type="CDD" id="cd07197">
    <property type="entry name" value="nitrilase"/>
    <property type="match status" value="1"/>
</dbReference>
<dbReference type="PANTHER" id="PTHR23088">
    <property type="entry name" value="NITRILASE-RELATED"/>
    <property type="match status" value="1"/>
</dbReference>
<dbReference type="Proteomes" id="UP000631553">
    <property type="component" value="Unassembled WGS sequence"/>
</dbReference>
<gene>
    <name evidence="3" type="ORF">HDA35_006042</name>
</gene>
<evidence type="ECO:0000259" key="2">
    <source>
        <dbReference type="PROSITE" id="PS50263"/>
    </source>
</evidence>
<dbReference type="EMBL" id="JACCCQ010000001">
    <property type="protein sequence ID" value="NYF60211.1"/>
    <property type="molecule type" value="Genomic_DNA"/>
</dbReference>
<dbReference type="InterPro" id="IPR036526">
    <property type="entry name" value="C-N_Hydrolase_sf"/>
</dbReference>
<comment type="caution">
    <text evidence="3">The sequence shown here is derived from an EMBL/GenBank/DDBJ whole genome shotgun (WGS) entry which is preliminary data.</text>
</comment>
<feature type="domain" description="CN hydrolase" evidence="2">
    <location>
        <begin position="16"/>
        <end position="261"/>
    </location>
</feature>
<protein>
    <submittedName>
        <fullName evidence="3">Amidohydrolase</fullName>
    </submittedName>
</protein>
<dbReference type="PROSITE" id="PS50263">
    <property type="entry name" value="CN_HYDROLASE"/>
    <property type="match status" value="1"/>
</dbReference>
<evidence type="ECO:0000256" key="1">
    <source>
        <dbReference type="ARBA" id="ARBA00010613"/>
    </source>
</evidence>
<comment type="similarity">
    <text evidence="1">Belongs to the carbon-nitrogen hydrolase superfamily. NIT1/NIT2 family.</text>
</comment>
<organism evidence="3 4">
    <name type="scientific">Micromonospora purpureochromogenes</name>
    <dbReference type="NCBI Taxonomy" id="47872"/>
    <lineage>
        <taxon>Bacteria</taxon>
        <taxon>Bacillati</taxon>
        <taxon>Actinomycetota</taxon>
        <taxon>Actinomycetes</taxon>
        <taxon>Micromonosporales</taxon>
        <taxon>Micromonosporaceae</taxon>
        <taxon>Micromonospora</taxon>
    </lineage>
</organism>
<keyword evidence="4" id="KW-1185">Reference proteome</keyword>
<dbReference type="SUPFAM" id="SSF56317">
    <property type="entry name" value="Carbon-nitrogen hydrolase"/>
    <property type="match status" value="1"/>
</dbReference>
<name>A0ABX2RVF8_9ACTN</name>
<sequence>MTTPPVASAPLPSAPLTVAAVQADAVPGDVPGNARVAAGLAARAAGDGARVAVLPELFLPAYHPPTLAADPTGTDVAATGDGAVDDPRLDPLRVAARDGRITLVVGAAVRHPDGRRTISALVVDPTGAIRDGYDKQQLWGGERELFDAGRRGATLLVDDWRLGLGICYDGCFPEHARAAAADGAHGYLCPSGYLAGSAHRRDLYYAARALDNTMYVVFANAVGGADPWRFNGGAAVYDPEGRPLVRGADDGEAVLVASLDPAALAATRSAHSMLADRPADQGLPRTALPA</sequence>